<dbReference type="AlphaFoldDB" id="W1RV39"/>
<name>W1RV39_9GAMM</name>
<dbReference type="OrthoDB" id="6169641at2"/>
<dbReference type="PATRIC" id="fig|1208321.3.peg.1612"/>
<reference evidence="1 2" key="1">
    <citation type="journal article" date="2014" name="Genome Announc.">
        <title>Draft Genome Sequence of Marinomonas sp. Strain D104, a Polycyclic Aromatic Hydrocarbon-Degrading Bacterium from the Deep-Sea Sediment of the Arctic Ocean.</title>
        <authorList>
            <person name="Dong C."/>
            <person name="Bai X."/>
            <person name="Lai Q."/>
            <person name="Xie Y."/>
            <person name="Chen X."/>
            <person name="Shao Z."/>
        </authorList>
    </citation>
    <scope>NUCLEOTIDE SEQUENCE [LARGE SCALE GENOMIC DNA]</scope>
    <source>
        <strain evidence="1 2">D104</strain>
    </source>
</reference>
<organism evidence="1 2">
    <name type="scientific">Marinomonas profundimaris</name>
    <dbReference type="NCBI Taxonomy" id="1208321"/>
    <lineage>
        <taxon>Bacteria</taxon>
        <taxon>Pseudomonadati</taxon>
        <taxon>Pseudomonadota</taxon>
        <taxon>Gammaproteobacteria</taxon>
        <taxon>Oceanospirillales</taxon>
        <taxon>Oceanospirillaceae</taxon>
        <taxon>Marinomonas</taxon>
    </lineage>
</organism>
<sequence>MKIDQEYLVKLLSPLDDGNILTLSAYLSEVEKLGVIVCESNKKTTEMFDVHLNYMISKKMISNMARQSDLKSLGFLSPLSGELSFLGHVKIMKAEKEETISNSTFNFNAPVTTQQAQFGNDNTQNVTINMQELVEKVAASGDKEAKGMLMKLLENPTVNGVIGAGVSGLIGLLG</sequence>
<keyword evidence="2" id="KW-1185">Reference proteome</keyword>
<comment type="caution">
    <text evidence="1">The sequence shown here is derived from an EMBL/GenBank/DDBJ whole genome shotgun (WGS) entry which is preliminary data.</text>
</comment>
<proteinExistence type="predicted"/>
<accession>W1RV39</accession>
<dbReference type="eggNOG" id="ENOG5033NKW">
    <property type="taxonomic scope" value="Bacteria"/>
</dbReference>
<dbReference type="Proteomes" id="UP000018857">
    <property type="component" value="Unassembled WGS sequence"/>
</dbReference>
<dbReference type="EMBL" id="AYOZ01000012">
    <property type="protein sequence ID" value="ETI60675.1"/>
    <property type="molecule type" value="Genomic_DNA"/>
</dbReference>
<gene>
    <name evidence="1" type="ORF">D104_08145</name>
</gene>
<evidence type="ECO:0000313" key="2">
    <source>
        <dbReference type="Proteomes" id="UP000018857"/>
    </source>
</evidence>
<protein>
    <submittedName>
        <fullName evidence="1">Uncharacterized protein</fullName>
    </submittedName>
</protein>
<dbReference type="STRING" id="1208321.D104_08145"/>
<evidence type="ECO:0000313" key="1">
    <source>
        <dbReference type="EMBL" id="ETI60675.1"/>
    </source>
</evidence>
<dbReference type="RefSeq" id="WP_024023770.1">
    <property type="nucleotide sequence ID" value="NZ_AYOZ01000012.1"/>
</dbReference>